<reference evidence="2 3" key="1">
    <citation type="submission" date="2016-06" db="EMBL/GenBank/DDBJ databases">
        <authorList>
            <person name="Kjaerup R.B."/>
            <person name="Dalgaard T.S."/>
            <person name="Juul-Madsen H.R."/>
        </authorList>
    </citation>
    <scope>NUCLEOTIDE SEQUENCE [LARGE SCALE GENOMIC DNA]</scope>
    <source>
        <strain evidence="2 3">DSM 45097</strain>
    </source>
</reference>
<keyword evidence="1" id="KW-0472">Membrane</keyword>
<keyword evidence="3" id="KW-1185">Reference proteome</keyword>
<dbReference type="Proteomes" id="UP000198210">
    <property type="component" value="Chromosome I"/>
</dbReference>
<evidence type="ECO:0000313" key="3">
    <source>
        <dbReference type="Proteomes" id="UP000198210"/>
    </source>
</evidence>
<accession>A0A1C5HVP0</accession>
<dbReference type="AlphaFoldDB" id="A0A1C5HVP0"/>
<keyword evidence="1" id="KW-1133">Transmembrane helix</keyword>
<organism evidence="2 3">
    <name type="scientific">Micromonospora siamensis</name>
    <dbReference type="NCBI Taxonomy" id="299152"/>
    <lineage>
        <taxon>Bacteria</taxon>
        <taxon>Bacillati</taxon>
        <taxon>Actinomycetota</taxon>
        <taxon>Actinomycetes</taxon>
        <taxon>Micromonosporales</taxon>
        <taxon>Micromonosporaceae</taxon>
        <taxon>Micromonospora</taxon>
    </lineage>
</organism>
<gene>
    <name evidence="2" type="ORF">GA0074704_2435</name>
</gene>
<feature type="transmembrane region" description="Helical" evidence="1">
    <location>
        <begin position="81"/>
        <end position="103"/>
    </location>
</feature>
<dbReference type="RefSeq" id="WP_088970602.1">
    <property type="nucleotide sequence ID" value="NZ_JBHLYF010000006.1"/>
</dbReference>
<dbReference type="EMBL" id="LT607751">
    <property type="protein sequence ID" value="SCG50032.1"/>
    <property type="molecule type" value="Genomic_DNA"/>
</dbReference>
<protein>
    <submittedName>
        <fullName evidence="2">Uncharacterized protein</fullName>
    </submittedName>
</protein>
<name>A0A1C5HVP0_9ACTN</name>
<evidence type="ECO:0000313" key="2">
    <source>
        <dbReference type="EMBL" id="SCG50032.1"/>
    </source>
</evidence>
<keyword evidence="1" id="KW-0812">Transmembrane</keyword>
<evidence type="ECO:0000256" key="1">
    <source>
        <dbReference type="SAM" id="Phobius"/>
    </source>
</evidence>
<feature type="transmembrane region" description="Helical" evidence="1">
    <location>
        <begin position="41"/>
        <end position="61"/>
    </location>
</feature>
<feature type="transmembrane region" description="Helical" evidence="1">
    <location>
        <begin position="160"/>
        <end position="180"/>
    </location>
</feature>
<feature type="transmembrane region" description="Helical" evidence="1">
    <location>
        <begin position="135"/>
        <end position="154"/>
    </location>
</feature>
<feature type="transmembrane region" description="Helical" evidence="1">
    <location>
        <begin position="12"/>
        <end position="35"/>
    </location>
</feature>
<feature type="transmembrane region" description="Helical" evidence="1">
    <location>
        <begin position="109"/>
        <end position="128"/>
    </location>
</feature>
<sequence length="192" mass="20128">MTTPQTGRRPSGLLVGSLVAISFGTVFVLVNSGGLAAPWPWVIRVVGLLVAAFLVVALLRVARREPAATGGPATGFMDRRYWIVVAVEAVALFGGLNVINRVLHRPEISVAWVALVVGVHFFGLGWVWRMPRYHWLGAVMTALGLAGFVIHALGGGAATVALVAGVGSGLALYLTVALALRDVSRDRTPVAG</sequence>
<proteinExistence type="predicted"/>